<sequence length="58" mass="6842">NWSSYLLHSIASRSHTFCVVVCSVRSWIRRIQLLTFSYGRRQVGDKTSKFYYGTLPRL</sequence>
<accession>A0A0B7B5X5</accession>
<evidence type="ECO:0000313" key="1">
    <source>
        <dbReference type="EMBL" id="CEK87465.1"/>
    </source>
</evidence>
<gene>
    <name evidence="1" type="primary">ORF159381</name>
</gene>
<dbReference type="AlphaFoldDB" id="A0A0B7B5X5"/>
<feature type="non-terminal residue" evidence="1">
    <location>
        <position position="1"/>
    </location>
</feature>
<dbReference type="EMBL" id="HACG01040600">
    <property type="protein sequence ID" value="CEK87465.1"/>
    <property type="molecule type" value="Transcribed_RNA"/>
</dbReference>
<reference evidence="1" key="1">
    <citation type="submission" date="2014-12" db="EMBL/GenBank/DDBJ databases">
        <title>Insight into the proteome of Arion vulgaris.</title>
        <authorList>
            <person name="Aradska J."/>
            <person name="Bulat T."/>
            <person name="Smidak R."/>
            <person name="Sarate P."/>
            <person name="Gangsoo J."/>
            <person name="Sialana F."/>
            <person name="Bilban M."/>
            <person name="Lubec G."/>
        </authorList>
    </citation>
    <scope>NUCLEOTIDE SEQUENCE</scope>
    <source>
        <tissue evidence="1">Skin</tissue>
    </source>
</reference>
<name>A0A0B7B5X5_9EUPU</name>
<proteinExistence type="predicted"/>
<organism evidence="1">
    <name type="scientific">Arion vulgaris</name>
    <dbReference type="NCBI Taxonomy" id="1028688"/>
    <lineage>
        <taxon>Eukaryota</taxon>
        <taxon>Metazoa</taxon>
        <taxon>Spiralia</taxon>
        <taxon>Lophotrochozoa</taxon>
        <taxon>Mollusca</taxon>
        <taxon>Gastropoda</taxon>
        <taxon>Heterobranchia</taxon>
        <taxon>Euthyneura</taxon>
        <taxon>Panpulmonata</taxon>
        <taxon>Eupulmonata</taxon>
        <taxon>Stylommatophora</taxon>
        <taxon>Helicina</taxon>
        <taxon>Arionoidea</taxon>
        <taxon>Arionidae</taxon>
        <taxon>Arion</taxon>
    </lineage>
</organism>
<protein>
    <submittedName>
        <fullName evidence="1">Uncharacterized protein</fullName>
    </submittedName>
</protein>